<feature type="signal peptide" evidence="3">
    <location>
        <begin position="1"/>
        <end position="23"/>
    </location>
</feature>
<dbReference type="AlphaFoldDB" id="A0A426XHY7"/>
<feature type="chain" id="PRO_5019350567" evidence="3">
    <location>
        <begin position="24"/>
        <end position="111"/>
    </location>
</feature>
<keyword evidence="2" id="KW-0472">Membrane</keyword>
<evidence type="ECO:0000313" key="4">
    <source>
        <dbReference type="EMBL" id="RRT39074.1"/>
    </source>
</evidence>
<evidence type="ECO:0000256" key="1">
    <source>
        <dbReference type="SAM" id="MobiDB-lite"/>
    </source>
</evidence>
<sequence>MASPAKLIFLSLMVVAMFAFSGAVSEPQRHHRPVPSPAPSVPTPAHPPVNPPSPARDLPPPSQSPSSSPPPSISMPPSQSPSATAAAAPPPSSIFITVALAIVGVVSYVCH</sequence>
<feature type="compositionally biased region" description="Low complexity" evidence="1">
    <location>
        <begin position="75"/>
        <end position="87"/>
    </location>
</feature>
<evidence type="ECO:0000256" key="2">
    <source>
        <dbReference type="SAM" id="Phobius"/>
    </source>
</evidence>
<keyword evidence="2" id="KW-0812">Transmembrane</keyword>
<feature type="compositionally biased region" description="Pro residues" evidence="1">
    <location>
        <begin position="34"/>
        <end position="74"/>
    </location>
</feature>
<gene>
    <name evidence="4" type="ORF">B296_00058745</name>
</gene>
<feature type="region of interest" description="Disordered" evidence="1">
    <location>
        <begin position="26"/>
        <end position="89"/>
    </location>
</feature>
<keyword evidence="2" id="KW-1133">Transmembrane helix</keyword>
<evidence type="ECO:0000313" key="5">
    <source>
        <dbReference type="Proteomes" id="UP000287651"/>
    </source>
</evidence>
<reference evidence="4 5" key="1">
    <citation type="journal article" date="2014" name="Agronomy (Basel)">
        <title>A Draft Genome Sequence for Ensete ventricosum, the Drought-Tolerant Tree Against Hunger.</title>
        <authorList>
            <person name="Harrison J."/>
            <person name="Moore K.A."/>
            <person name="Paszkiewicz K."/>
            <person name="Jones T."/>
            <person name="Grant M."/>
            <person name="Ambacheew D."/>
            <person name="Muzemil S."/>
            <person name="Studholme D.J."/>
        </authorList>
    </citation>
    <scope>NUCLEOTIDE SEQUENCE [LARGE SCALE GENOMIC DNA]</scope>
</reference>
<dbReference type="EMBL" id="AMZH03020550">
    <property type="protein sequence ID" value="RRT39074.1"/>
    <property type="molecule type" value="Genomic_DNA"/>
</dbReference>
<comment type="caution">
    <text evidence="4">The sequence shown here is derived from an EMBL/GenBank/DDBJ whole genome shotgun (WGS) entry which is preliminary data.</text>
</comment>
<accession>A0A426XHY7</accession>
<evidence type="ECO:0000256" key="3">
    <source>
        <dbReference type="SAM" id="SignalP"/>
    </source>
</evidence>
<proteinExistence type="predicted"/>
<feature type="transmembrane region" description="Helical" evidence="2">
    <location>
        <begin position="92"/>
        <end position="110"/>
    </location>
</feature>
<name>A0A426XHY7_ENSVE</name>
<dbReference type="Proteomes" id="UP000287651">
    <property type="component" value="Unassembled WGS sequence"/>
</dbReference>
<keyword evidence="3" id="KW-0732">Signal</keyword>
<protein>
    <submittedName>
        <fullName evidence="4">Uncharacterized protein</fullName>
    </submittedName>
</protein>
<organism evidence="4 5">
    <name type="scientific">Ensete ventricosum</name>
    <name type="common">Abyssinian banana</name>
    <name type="synonym">Musa ensete</name>
    <dbReference type="NCBI Taxonomy" id="4639"/>
    <lineage>
        <taxon>Eukaryota</taxon>
        <taxon>Viridiplantae</taxon>
        <taxon>Streptophyta</taxon>
        <taxon>Embryophyta</taxon>
        <taxon>Tracheophyta</taxon>
        <taxon>Spermatophyta</taxon>
        <taxon>Magnoliopsida</taxon>
        <taxon>Liliopsida</taxon>
        <taxon>Zingiberales</taxon>
        <taxon>Musaceae</taxon>
        <taxon>Ensete</taxon>
    </lineage>
</organism>